<gene>
    <name evidence="1" type="ORF">Thiowin_04548</name>
</gene>
<reference evidence="1 2" key="1">
    <citation type="journal article" date="2023" name="Microorganisms">
        <title>Thiorhodovibrio frisius and Trv. litoralis spp. nov., Two Novel Members from a Clade of Fastidious Purple Sulfur Bacteria That Exhibit Unique Red-Shifted Light-Harvesting Capabilities.</title>
        <authorList>
            <person name="Methner A."/>
            <person name="Kuzyk S.B."/>
            <person name="Petersen J."/>
            <person name="Bauer S."/>
            <person name="Brinkmann H."/>
            <person name="Sichau K."/>
            <person name="Wanner G."/>
            <person name="Wolf J."/>
            <person name="Neumann-Schaal M."/>
            <person name="Henke P."/>
            <person name="Tank M."/>
            <person name="Sproer C."/>
            <person name="Bunk B."/>
            <person name="Overmann J."/>
        </authorList>
    </citation>
    <scope>NUCLEOTIDE SEQUENCE [LARGE SCALE GENOMIC DNA]</scope>
    <source>
        <strain evidence="1 2">DSM 6702</strain>
    </source>
</reference>
<dbReference type="RefSeq" id="WP_328985169.1">
    <property type="nucleotide sequence ID" value="NZ_CP121472.1"/>
</dbReference>
<evidence type="ECO:0000313" key="1">
    <source>
        <dbReference type="EMBL" id="WPL19427.1"/>
    </source>
</evidence>
<keyword evidence="2" id="KW-1185">Reference proteome</keyword>
<organism evidence="1 2">
    <name type="scientific">Thiorhodovibrio winogradskyi</name>
    <dbReference type="NCBI Taxonomy" id="77007"/>
    <lineage>
        <taxon>Bacteria</taxon>
        <taxon>Pseudomonadati</taxon>
        <taxon>Pseudomonadota</taxon>
        <taxon>Gammaproteobacteria</taxon>
        <taxon>Chromatiales</taxon>
        <taxon>Chromatiaceae</taxon>
        <taxon>Thiorhodovibrio</taxon>
    </lineage>
</organism>
<evidence type="ECO:0000313" key="2">
    <source>
        <dbReference type="Proteomes" id="UP001432180"/>
    </source>
</evidence>
<proteinExistence type="predicted"/>
<accession>A0ABZ0SET1</accession>
<dbReference type="Proteomes" id="UP001432180">
    <property type="component" value="Chromosome"/>
</dbReference>
<name>A0ABZ0SET1_9GAMM</name>
<dbReference type="EMBL" id="CP121472">
    <property type="protein sequence ID" value="WPL19427.1"/>
    <property type="molecule type" value="Genomic_DNA"/>
</dbReference>
<protein>
    <submittedName>
        <fullName evidence="1">Uncharacterized protein</fullName>
    </submittedName>
</protein>
<sequence>MLRLLSGLTAREVVYLPEVLVRMRTGGASNRSLANILRKSAEDYRALRSNRVGGVGALAWKNLSKLGQFMVR</sequence>